<feature type="chain" id="PRO_5036682822" description="Lipoprotein" evidence="2">
    <location>
        <begin position="20"/>
        <end position="180"/>
    </location>
</feature>
<evidence type="ECO:0000256" key="2">
    <source>
        <dbReference type="SAM" id="SignalP"/>
    </source>
</evidence>
<organism evidence="3 4">
    <name type="scientific">Bowmanella dokdonensis</name>
    <dbReference type="NCBI Taxonomy" id="751969"/>
    <lineage>
        <taxon>Bacteria</taxon>
        <taxon>Pseudomonadati</taxon>
        <taxon>Pseudomonadota</taxon>
        <taxon>Gammaproteobacteria</taxon>
        <taxon>Alteromonadales</taxon>
        <taxon>Alteromonadaceae</taxon>
        <taxon>Bowmanella</taxon>
    </lineage>
</organism>
<accession>A0A939IS09</accession>
<keyword evidence="2" id="KW-0732">Signal</keyword>
<evidence type="ECO:0000313" key="3">
    <source>
        <dbReference type="EMBL" id="MBN7826679.1"/>
    </source>
</evidence>
<comment type="caution">
    <text evidence="3">The sequence shown here is derived from an EMBL/GenBank/DDBJ whole genome shotgun (WGS) entry which is preliminary data.</text>
</comment>
<feature type="coiled-coil region" evidence="1">
    <location>
        <begin position="73"/>
        <end position="129"/>
    </location>
</feature>
<keyword evidence="1" id="KW-0175">Coiled coil</keyword>
<gene>
    <name evidence="3" type="ORF">J0A66_15695</name>
</gene>
<reference evidence="3" key="1">
    <citation type="submission" date="2021-03" db="EMBL/GenBank/DDBJ databases">
        <title>novel species isolated from a fishpond in China.</title>
        <authorList>
            <person name="Lu H."/>
            <person name="Cai Z."/>
        </authorList>
    </citation>
    <scope>NUCLEOTIDE SEQUENCE</scope>
    <source>
        <strain evidence="3">JCM 30855</strain>
    </source>
</reference>
<dbReference type="RefSeq" id="WP_206574794.1">
    <property type="nucleotide sequence ID" value="NZ_JAFKCV010000010.1"/>
</dbReference>
<name>A0A939IS09_9ALTE</name>
<sequence length="180" mass="19912">MKKFNIAVFVAISTTLACSAIGSASQDADHKRKILVYKDCKIIHQATMTAVQNDAYSALLLEEKKMARLEAPIDAIQAELDLYSEELKRLSGLAFEESEQTLTINKDYLEEQKQAAAKLSALVSSHKKDFAALEAQGDAISDKAKAFEQSIKPALASLDYDNVRIIDTAKSTPWRCNDRI</sequence>
<evidence type="ECO:0000256" key="1">
    <source>
        <dbReference type="SAM" id="Coils"/>
    </source>
</evidence>
<feature type="signal peptide" evidence="2">
    <location>
        <begin position="1"/>
        <end position="19"/>
    </location>
</feature>
<evidence type="ECO:0000313" key="4">
    <source>
        <dbReference type="Proteomes" id="UP000664654"/>
    </source>
</evidence>
<dbReference type="EMBL" id="JAFKCV010000010">
    <property type="protein sequence ID" value="MBN7826679.1"/>
    <property type="molecule type" value="Genomic_DNA"/>
</dbReference>
<proteinExistence type="predicted"/>
<dbReference type="Proteomes" id="UP000664654">
    <property type="component" value="Unassembled WGS sequence"/>
</dbReference>
<dbReference type="AlphaFoldDB" id="A0A939IS09"/>
<protein>
    <recommendedName>
        <fullName evidence="5">Lipoprotein</fullName>
    </recommendedName>
</protein>
<keyword evidence="4" id="KW-1185">Reference proteome</keyword>
<dbReference type="PROSITE" id="PS51257">
    <property type="entry name" value="PROKAR_LIPOPROTEIN"/>
    <property type="match status" value="1"/>
</dbReference>
<evidence type="ECO:0008006" key="5">
    <source>
        <dbReference type="Google" id="ProtNLM"/>
    </source>
</evidence>